<gene>
    <name evidence="4" type="ORF">CF67_15014</name>
</gene>
<dbReference type="eggNOG" id="COG1208">
    <property type="taxonomic scope" value="Bacteria"/>
</dbReference>
<keyword evidence="4" id="KW-0614">Plasmid</keyword>
<reference evidence="4 5" key="1">
    <citation type="submission" date="2014-03" db="EMBL/GenBank/DDBJ databases">
        <title>Selection and divergence in the genomes of co-occurring obligate luminous symbionts with specific hosts.</title>
        <authorList>
            <person name="Hendry T.A."/>
            <person name="de Wet J.R."/>
            <person name="Dunlap P.V."/>
        </authorList>
    </citation>
    <scope>NUCLEOTIDE SEQUENCE [LARGE SCALE GENOMIC DNA]</scope>
    <source>
        <strain evidence="4 5">Ppalp.1</strain>
        <plasmid evidence="4">pPB001</plasmid>
    </source>
</reference>
<dbReference type="InterPro" id="IPR029044">
    <property type="entry name" value="Nucleotide-diphossugar_trans"/>
</dbReference>
<feature type="domain" description="Nucleotidyl transferase" evidence="3">
    <location>
        <begin position="7"/>
        <end position="186"/>
    </location>
</feature>
<geneLocation type="plasmid" evidence="4">
    <name>pPB001</name>
</geneLocation>
<dbReference type="AlphaFoldDB" id="A0A084CNW9"/>
<dbReference type="PANTHER" id="PTHR43584">
    <property type="entry name" value="NUCLEOTIDYL TRANSFERASE"/>
    <property type="match status" value="1"/>
</dbReference>
<dbReference type="Pfam" id="PF00483">
    <property type="entry name" value="NTP_transferase"/>
    <property type="match status" value="2"/>
</dbReference>
<sequence>MHVVIPMSGIGKRFLDAGYKEPKFLIKIDGKFVIQHVIELFPCADRFTFICNSKHLKETNIRKILTKLKPKSNIVEIKPHKLGPVYAVLQAEHYINDEEETIISYCDFGTYWNFLDFLRDVRDRNADSAIPAYKGFHPHMLGNTNYAFMRDKDQWMVEIQEKKPFTKNRMEEYASNGIYYFKNGKIIKKYFPKLIERGFDLHGEYYVSLVFNLIKEDKLTTYIYEIKYMLQWGTPSDLEEYKNWSYYFNTSKNFFLNKKVVSVDHLVIPMSGLGSRFSSDGYKKPKPLLPVDKEPMYSFAIKSCPSYKKLHLSILEKHNKEHNILNSILRIYPESNIKEIKSVTSGQATTCSLLTKDIADSESLFITSCDSACIWDQKKFAKLIQKEKAEVIIFAFKNHQHANLHPNQYGWLKTDNGQVKTVSVKKQISKLVSNDYGITGSFFFSKKRIFKEAYAKLIEDNARVNNEFYIDSMINYINSKIMILEVDFYISLGTPNEYKTFHYWKNYHKLMKSCKYDPYFKF</sequence>
<evidence type="ECO:0000313" key="4">
    <source>
        <dbReference type="EMBL" id="KEY91498.1"/>
    </source>
</evidence>
<evidence type="ECO:0000256" key="1">
    <source>
        <dbReference type="ARBA" id="ARBA00022679"/>
    </source>
</evidence>
<keyword evidence="2" id="KW-0548">Nucleotidyltransferase</keyword>
<evidence type="ECO:0000313" key="5">
    <source>
        <dbReference type="Proteomes" id="UP000053784"/>
    </source>
</evidence>
<protein>
    <recommendedName>
        <fullName evidence="3">Nucleotidyl transferase domain-containing protein</fullName>
    </recommendedName>
</protein>
<organism evidence="4 5">
    <name type="scientific">Candidatus Photodesmus blepharonis</name>
    <dbReference type="NCBI Taxonomy" id="1179155"/>
    <lineage>
        <taxon>Bacteria</taxon>
        <taxon>Pseudomonadati</taxon>
        <taxon>Pseudomonadota</taxon>
        <taxon>Gammaproteobacteria</taxon>
        <taxon>Vibrionales</taxon>
        <taxon>Vibrionaceae</taxon>
        <taxon>Candidatus Photodesmus</taxon>
    </lineage>
</organism>
<dbReference type="Gene3D" id="3.90.550.10">
    <property type="entry name" value="Spore Coat Polysaccharide Biosynthesis Protein SpsA, Chain A"/>
    <property type="match status" value="2"/>
</dbReference>
<proteinExistence type="predicted"/>
<evidence type="ECO:0000259" key="3">
    <source>
        <dbReference type="Pfam" id="PF00483"/>
    </source>
</evidence>
<dbReference type="GeneID" id="39477671"/>
<keyword evidence="1" id="KW-0808">Transferase</keyword>
<dbReference type="OrthoDB" id="9788272at2"/>
<dbReference type="EMBL" id="JGVK01000007">
    <property type="protein sequence ID" value="KEY91498.1"/>
    <property type="molecule type" value="Genomic_DNA"/>
</dbReference>
<comment type="caution">
    <text evidence="4">The sequence shown here is derived from an EMBL/GenBank/DDBJ whole genome shotgun (WGS) entry which is preliminary data.</text>
</comment>
<dbReference type="RefSeq" id="WP_052538017.1">
    <property type="nucleotide sequence ID" value="NZ_JGVK01000007.1"/>
</dbReference>
<accession>A0A084CNW9</accession>
<evidence type="ECO:0000256" key="2">
    <source>
        <dbReference type="ARBA" id="ARBA00022695"/>
    </source>
</evidence>
<dbReference type="SUPFAM" id="SSF53448">
    <property type="entry name" value="Nucleotide-diphospho-sugar transferases"/>
    <property type="match status" value="2"/>
</dbReference>
<dbReference type="InterPro" id="IPR005835">
    <property type="entry name" value="NTP_transferase_dom"/>
</dbReference>
<name>A0A084CNW9_9GAMM</name>
<keyword evidence="5" id="KW-1185">Reference proteome</keyword>
<dbReference type="PANTHER" id="PTHR43584:SF8">
    <property type="entry name" value="N-ACETYLMURAMATE ALPHA-1-PHOSPHATE URIDYLYLTRANSFERASE"/>
    <property type="match status" value="1"/>
</dbReference>
<dbReference type="GO" id="GO:0016779">
    <property type="term" value="F:nucleotidyltransferase activity"/>
    <property type="evidence" value="ECO:0007669"/>
    <property type="project" value="UniProtKB-KW"/>
</dbReference>
<dbReference type="InterPro" id="IPR050065">
    <property type="entry name" value="GlmU-like"/>
</dbReference>
<dbReference type="Proteomes" id="UP000053784">
    <property type="component" value="Unassembled WGS sequence"/>
</dbReference>
<feature type="domain" description="Nucleotidyl transferase" evidence="3">
    <location>
        <begin position="271"/>
        <end position="468"/>
    </location>
</feature>